<dbReference type="AlphaFoldDB" id="A0A7C1MK55"/>
<name>A0A7C1MK55_UNCAE</name>
<dbReference type="InterPro" id="IPR012657">
    <property type="entry name" value="23S_rRNA-intervening_sequence"/>
</dbReference>
<dbReference type="EMBL" id="DRFT01000163">
    <property type="protein sequence ID" value="HDZ50038.1"/>
    <property type="molecule type" value="Genomic_DNA"/>
</dbReference>
<gene>
    <name evidence="1" type="ORF">ENH69_02330</name>
</gene>
<accession>A0A7C1MK55</accession>
<dbReference type="SUPFAM" id="SSF158446">
    <property type="entry name" value="IVS-encoded protein-like"/>
    <property type="match status" value="1"/>
</dbReference>
<dbReference type="NCBIfam" id="TIGR02436">
    <property type="entry name" value="four helix bundle protein"/>
    <property type="match status" value="1"/>
</dbReference>
<evidence type="ECO:0000313" key="1">
    <source>
        <dbReference type="EMBL" id="HDZ50038.1"/>
    </source>
</evidence>
<organism evidence="1">
    <name type="scientific">Aerophobetes bacterium</name>
    <dbReference type="NCBI Taxonomy" id="2030807"/>
    <lineage>
        <taxon>Bacteria</taxon>
        <taxon>Candidatus Aerophobota</taxon>
    </lineage>
</organism>
<dbReference type="Proteomes" id="UP000885667">
    <property type="component" value="Unassembled WGS sequence"/>
</dbReference>
<comment type="caution">
    <text evidence="1">The sequence shown here is derived from an EMBL/GenBank/DDBJ whole genome shotgun (WGS) entry which is preliminary data.</text>
</comment>
<dbReference type="Pfam" id="PF05635">
    <property type="entry name" value="23S_rRNA_IVP"/>
    <property type="match status" value="1"/>
</dbReference>
<dbReference type="CDD" id="cd16377">
    <property type="entry name" value="23S_rRNA_IVP_like"/>
    <property type="match status" value="1"/>
</dbReference>
<protein>
    <submittedName>
        <fullName evidence="1">Four helix bundle protein</fullName>
    </submittedName>
</protein>
<proteinExistence type="predicted"/>
<reference evidence="1" key="1">
    <citation type="journal article" date="2020" name="mSystems">
        <title>Genome- and Community-Level Interaction Insights into Carbon Utilization and Element Cycling Functions of Hydrothermarchaeota in Hydrothermal Sediment.</title>
        <authorList>
            <person name="Zhou Z."/>
            <person name="Liu Y."/>
            <person name="Xu W."/>
            <person name="Pan J."/>
            <person name="Luo Z.H."/>
            <person name="Li M."/>
        </authorList>
    </citation>
    <scope>NUCLEOTIDE SEQUENCE [LARGE SCALE GENOMIC DNA]</scope>
    <source>
        <strain evidence="1">HyVt-329</strain>
    </source>
</reference>
<dbReference type="InterPro" id="IPR036583">
    <property type="entry name" value="23S_rRNA_IVS_sf"/>
</dbReference>
<dbReference type="PANTHER" id="PTHR38471:SF2">
    <property type="entry name" value="FOUR HELIX BUNDLE PROTEIN"/>
    <property type="match status" value="1"/>
</dbReference>
<sequence>MGFSFEKLNVYNKANEFVNDIYLLTKAFPRDEMFSLTSQLRRAAVSIPMNIAEGSARTKKDFNRFIDMARGSIFECVTILRIALEQEYLNQKRYIDLEDKLTNLSKMFSGLKRSISQ</sequence>
<dbReference type="PANTHER" id="PTHR38471">
    <property type="entry name" value="FOUR HELIX BUNDLE PROTEIN"/>
    <property type="match status" value="1"/>
</dbReference>
<dbReference type="Gene3D" id="1.20.1440.60">
    <property type="entry name" value="23S rRNA-intervening sequence"/>
    <property type="match status" value="1"/>
</dbReference>